<gene>
    <name evidence="11" type="ORF">H2204_013918</name>
</gene>
<evidence type="ECO:0000256" key="9">
    <source>
        <dbReference type="SAM" id="Phobius"/>
    </source>
</evidence>
<feature type="domain" description="EamA" evidence="10">
    <location>
        <begin position="18"/>
        <end position="150"/>
    </location>
</feature>
<dbReference type="GO" id="GO:0005886">
    <property type="term" value="C:plasma membrane"/>
    <property type="evidence" value="ECO:0007669"/>
    <property type="project" value="UniProtKB-SubCell"/>
</dbReference>
<feature type="transmembrane region" description="Helical" evidence="9">
    <location>
        <begin position="506"/>
        <end position="525"/>
    </location>
</feature>
<dbReference type="Gene3D" id="1.10.3730.20">
    <property type="match status" value="1"/>
</dbReference>
<dbReference type="InterPro" id="IPR004626">
    <property type="entry name" value="RarD"/>
</dbReference>
<evidence type="ECO:0000313" key="11">
    <source>
        <dbReference type="EMBL" id="KAJ9616244.1"/>
    </source>
</evidence>
<feature type="domain" description="EamA" evidence="10">
    <location>
        <begin position="298"/>
        <end position="434"/>
    </location>
</feature>
<evidence type="ECO:0000256" key="1">
    <source>
        <dbReference type="ARBA" id="ARBA00004477"/>
    </source>
</evidence>
<keyword evidence="8 9" id="KW-0472">Membrane</keyword>
<organism evidence="11">
    <name type="scientific">Knufia peltigerae</name>
    <dbReference type="NCBI Taxonomy" id="1002370"/>
    <lineage>
        <taxon>Eukaryota</taxon>
        <taxon>Fungi</taxon>
        <taxon>Dikarya</taxon>
        <taxon>Ascomycota</taxon>
        <taxon>Pezizomycotina</taxon>
        <taxon>Eurotiomycetes</taxon>
        <taxon>Chaetothyriomycetidae</taxon>
        <taxon>Chaetothyriales</taxon>
        <taxon>Trichomeriaceae</taxon>
        <taxon>Knufia</taxon>
    </lineage>
</organism>
<dbReference type="PANTHER" id="PTHR32322:SF2">
    <property type="entry name" value="EAMA DOMAIN-CONTAINING PROTEIN"/>
    <property type="match status" value="1"/>
</dbReference>
<feature type="transmembrane region" description="Helical" evidence="9">
    <location>
        <begin position="53"/>
        <end position="69"/>
    </location>
</feature>
<evidence type="ECO:0000256" key="5">
    <source>
        <dbReference type="ARBA" id="ARBA00022475"/>
    </source>
</evidence>
<dbReference type="AlphaFoldDB" id="A0AA38XNL1"/>
<dbReference type="NCBIfam" id="NF008432">
    <property type="entry name" value="PRK11272.1"/>
    <property type="match status" value="1"/>
</dbReference>
<dbReference type="PANTHER" id="PTHR32322">
    <property type="entry name" value="INNER MEMBRANE TRANSPORTER"/>
    <property type="match status" value="1"/>
</dbReference>
<evidence type="ECO:0000259" key="10">
    <source>
        <dbReference type="Pfam" id="PF00892"/>
    </source>
</evidence>
<dbReference type="Pfam" id="PF00892">
    <property type="entry name" value="EamA"/>
    <property type="match status" value="4"/>
</dbReference>
<feature type="transmembrane region" description="Helical" evidence="9">
    <location>
        <begin position="299"/>
        <end position="317"/>
    </location>
</feature>
<evidence type="ECO:0000256" key="6">
    <source>
        <dbReference type="ARBA" id="ARBA00022692"/>
    </source>
</evidence>
<sequence length="596" mass="63505">MSAPPVPSAAAPRGGLVALALLLVYVVWGSTYLGIAKALHGGALPLTMVSGSRFIIAGGLMYLALRLFWKMPRPTLRQWRNLAIMGVTMLVLGNGMVVLAEREVSSGLAATAVASVPLWMALFSALRGQHASKGEWLGIAVGFVGVVWLNAGSSLAASPSGLVLLLIAPVGWAFGSVWARGQDLPGPFMTAAGQMICGGVLLVLIGLIVGECPTTLPDTGGLLAMAYLCVFGSIVAFTAYVWLLQNVRPALAGSYAYVNPVIAVLLGAALNGERFGWRDFLAMADTQAMSMDEKEQRRGLLVTASTFVLWGLVPVYWHLLNEVPSFQIIAHRIIWSTVLVVAWLLIASRFGWWKKIATQPRALPILAVSSLTIAFNWGLYIWAVNAGHVIETSLGYFINPLVNVLLGVLVLKERLRRVQWVAVAIAAVGVAWLTIDAGTPPWIALGLACSFGLYGLLRKLVSVDPVAGLGVESLYLFLPALGFALWAENGHGGGFFGGWGWGNDLLLIFGGVVTAVPLIGFAYGVKRIPLSLVGILQYIAPSLQLLLGVFFFHEAFDTGKAIGFAAIWAGLILFVADNVRAMRAARARIPAQRGGL</sequence>
<evidence type="ECO:0000256" key="8">
    <source>
        <dbReference type="ARBA" id="ARBA00023136"/>
    </source>
</evidence>
<reference evidence="11" key="1">
    <citation type="submission" date="2022-10" db="EMBL/GenBank/DDBJ databases">
        <title>Culturing micro-colonial fungi from biological soil crusts in the Mojave desert and describing Neophaeococcomyces mojavensis, and introducing the new genera and species Taxawa tesnikishii.</title>
        <authorList>
            <person name="Kurbessoian T."/>
            <person name="Stajich J.E."/>
        </authorList>
    </citation>
    <scope>NUCLEOTIDE SEQUENCE</scope>
    <source>
        <strain evidence="11">TK_35</strain>
    </source>
</reference>
<feature type="transmembrane region" description="Helical" evidence="9">
    <location>
        <begin position="222"/>
        <end position="243"/>
    </location>
</feature>
<feature type="transmembrane region" description="Helical" evidence="9">
    <location>
        <begin position="441"/>
        <end position="457"/>
    </location>
</feature>
<keyword evidence="5" id="KW-1003">Cell membrane</keyword>
<feature type="transmembrane region" description="Helical" evidence="9">
    <location>
        <begin position="191"/>
        <end position="210"/>
    </location>
</feature>
<comment type="caution">
    <text evidence="11">The sequence shown here is derived from an EMBL/GenBank/DDBJ whole genome shotgun (WGS) entry which is preliminary data.</text>
</comment>
<dbReference type="SUPFAM" id="SSF103481">
    <property type="entry name" value="Multidrug resistance efflux transporter EmrE"/>
    <property type="match status" value="4"/>
</dbReference>
<keyword evidence="7 9" id="KW-1133">Transmembrane helix</keyword>
<dbReference type="InterPro" id="IPR037185">
    <property type="entry name" value="EmrE-like"/>
</dbReference>
<keyword evidence="6 9" id="KW-0812">Transmembrane</keyword>
<evidence type="ECO:0000256" key="2">
    <source>
        <dbReference type="ARBA" id="ARBA00004651"/>
    </source>
</evidence>
<feature type="transmembrane region" description="Helical" evidence="9">
    <location>
        <begin position="532"/>
        <end position="552"/>
    </location>
</feature>
<feature type="transmembrane region" description="Helical" evidence="9">
    <location>
        <begin position="394"/>
        <end position="411"/>
    </location>
</feature>
<feature type="transmembrane region" description="Helical" evidence="9">
    <location>
        <begin position="469"/>
        <end position="486"/>
    </location>
</feature>
<feature type="domain" description="EamA" evidence="10">
    <location>
        <begin position="443"/>
        <end position="575"/>
    </location>
</feature>
<evidence type="ECO:0000256" key="4">
    <source>
        <dbReference type="ARBA" id="ARBA00022448"/>
    </source>
</evidence>
<dbReference type="InterPro" id="IPR000620">
    <property type="entry name" value="EamA_dom"/>
</dbReference>
<feature type="transmembrane region" description="Helical" evidence="9">
    <location>
        <begin position="558"/>
        <end position="576"/>
    </location>
</feature>
<feature type="transmembrane region" description="Helical" evidence="9">
    <location>
        <begin position="418"/>
        <end position="435"/>
    </location>
</feature>
<feature type="domain" description="EamA" evidence="10">
    <location>
        <begin position="160"/>
        <end position="283"/>
    </location>
</feature>
<feature type="transmembrane region" description="Helical" evidence="9">
    <location>
        <begin position="81"/>
        <end position="100"/>
    </location>
</feature>
<proteinExistence type="inferred from homology"/>
<keyword evidence="4" id="KW-0813">Transport</keyword>
<dbReference type="NCBIfam" id="TIGR00688">
    <property type="entry name" value="rarD"/>
    <property type="match status" value="1"/>
</dbReference>
<dbReference type="EMBL" id="JAPDRN010000166">
    <property type="protein sequence ID" value="KAJ9616244.1"/>
    <property type="molecule type" value="Genomic_DNA"/>
</dbReference>
<comment type="subcellular location">
    <subcellularLocation>
        <location evidence="2">Cell membrane</location>
        <topology evidence="2">Multi-pass membrane protein</topology>
    </subcellularLocation>
    <subcellularLocation>
        <location evidence="1">Endoplasmic reticulum membrane</location>
        <topology evidence="1">Multi-pass membrane protein</topology>
    </subcellularLocation>
</comment>
<evidence type="ECO:0000256" key="3">
    <source>
        <dbReference type="ARBA" id="ARBA00007362"/>
    </source>
</evidence>
<feature type="transmembrane region" description="Helical" evidence="9">
    <location>
        <begin position="106"/>
        <end position="124"/>
    </location>
</feature>
<comment type="similarity">
    <text evidence="3">Belongs to the EamA transporter family.</text>
</comment>
<evidence type="ECO:0000256" key="7">
    <source>
        <dbReference type="ARBA" id="ARBA00022989"/>
    </source>
</evidence>
<accession>A0AA38XNL1</accession>
<feature type="transmembrane region" description="Helical" evidence="9">
    <location>
        <begin position="362"/>
        <end position="382"/>
    </location>
</feature>
<protein>
    <recommendedName>
        <fullName evidence="10">EamA domain-containing protein</fullName>
    </recommendedName>
</protein>
<feature type="transmembrane region" description="Helical" evidence="9">
    <location>
        <begin position="329"/>
        <end position="350"/>
    </location>
</feature>
<dbReference type="InterPro" id="IPR050638">
    <property type="entry name" value="AA-Vitamin_Transporters"/>
</dbReference>
<name>A0AA38XNL1_9EURO</name>